<dbReference type="PATRIC" id="fig|43678.3.peg.1584"/>
<dbReference type="Pfam" id="PF24837">
    <property type="entry name" value="AMIN-like"/>
    <property type="match status" value="1"/>
</dbReference>
<gene>
    <name evidence="3" type="ORF">OJAG_15120</name>
</gene>
<dbReference type="Proteomes" id="UP000076447">
    <property type="component" value="Unassembled WGS sequence"/>
</dbReference>
<evidence type="ECO:0000313" key="4">
    <source>
        <dbReference type="Proteomes" id="UP000076447"/>
    </source>
</evidence>
<feature type="compositionally biased region" description="Low complexity" evidence="1">
    <location>
        <begin position="75"/>
        <end position="87"/>
    </location>
</feature>
<dbReference type="EMBL" id="LRIE01000065">
    <property type="protein sequence ID" value="KZM35811.1"/>
    <property type="molecule type" value="Genomic_DNA"/>
</dbReference>
<evidence type="ECO:0000256" key="1">
    <source>
        <dbReference type="SAM" id="MobiDB-lite"/>
    </source>
</evidence>
<protein>
    <recommendedName>
        <fullName evidence="2">AMIN-like domain-containing protein</fullName>
    </recommendedName>
</protein>
<dbReference type="InterPro" id="IPR056303">
    <property type="entry name" value="AMIN-like"/>
</dbReference>
<dbReference type="AlphaFoldDB" id="A0A163RXY3"/>
<feature type="region of interest" description="Disordered" evidence="1">
    <location>
        <begin position="39"/>
        <end position="103"/>
    </location>
</feature>
<proteinExistence type="predicted"/>
<name>A0A163RXY3_9CELL</name>
<organism evidence="3 4">
    <name type="scientific">Oerskovia enterophila</name>
    <dbReference type="NCBI Taxonomy" id="43678"/>
    <lineage>
        <taxon>Bacteria</taxon>
        <taxon>Bacillati</taxon>
        <taxon>Actinomycetota</taxon>
        <taxon>Actinomycetes</taxon>
        <taxon>Micrococcales</taxon>
        <taxon>Cellulomonadaceae</taxon>
        <taxon>Oerskovia</taxon>
    </lineage>
</organism>
<dbReference type="OrthoDB" id="3393679at2"/>
<reference evidence="3 4" key="1">
    <citation type="submission" date="2016-01" db="EMBL/GenBank/DDBJ databases">
        <title>Genome sequence of Oerskovia enterophila VJag, an agar and cellulose degrading bacterium.</title>
        <authorList>
            <person name="Poehlein A."/>
            <person name="Jag V."/>
            <person name="Bengelsdorf F."/>
            <person name="Duerre P."/>
            <person name="Daniel R."/>
        </authorList>
    </citation>
    <scope>NUCLEOTIDE SEQUENCE [LARGE SCALE GENOMIC DNA]</scope>
    <source>
        <strain evidence="3 4">VJag</strain>
    </source>
</reference>
<evidence type="ECO:0000313" key="3">
    <source>
        <dbReference type="EMBL" id="KZM35811.1"/>
    </source>
</evidence>
<feature type="compositionally biased region" description="Polar residues" evidence="1">
    <location>
        <begin position="48"/>
        <end position="61"/>
    </location>
</feature>
<dbReference type="PROSITE" id="PS51257">
    <property type="entry name" value="PROKAR_LIPOPROTEIN"/>
    <property type="match status" value="1"/>
</dbReference>
<dbReference type="RefSeq" id="WP_068707953.1">
    <property type="nucleotide sequence ID" value="NZ_LRIE01000065.1"/>
</dbReference>
<dbReference type="STRING" id="43678.OJAG_15120"/>
<comment type="caution">
    <text evidence="3">The sequence shown here is derived from an EMBL/GenBank/DDBJ whole genome shotgun (WGS) entry which is preliminary data.</text>
</comment>
<accession>A0A163RXY3</accession>
<evidence type="ECO:0000259" key="2">
    <source>
        <dbReference type="Pfam" id="PF24837"/>
    </source>
</evidence>
<sequence length="238" mass="24595">MDRATRSATRTVRRGQRRPALAAVSLGAFFVLTACSGGNGGYDATPVESPSRTASPDTSPLPTDGAPGTPTEAPGSTGSTEGDGSTTAPAFPANTDPDVSEPSAGAALTVTDLRVGRHDGFDRVVYELGGTGTPGWRVEYVPEAIDDGSGNDFPLAGDGTLQVMISGSGYPTDTGVAEYSGPNPLRVAGTDEVEEVALRGVFEGYTQSFIGTDDTDNPFRVYALTDPTRVVVEVRDDD</sequence>
<feature type="domain" description="AMIN-like" evidence="2">
    <location>
        <begin position="109"/>
        <end position="235"/>
    </location>
</feature>